<dbReference type="AlphaFoldDB" id="A0A672QWB9"/>
<sequence>MLIAVGIHLLLLTFEVLVCDRVQRGSHFWLLVFMPLFFVSPVSVAACVWGFRHDRSLELEILCSVNILQFIFIALRLDKIISWPCLCNFRDLIYAQSACNTPKRKENLKSHHMTPLNIFI</sequence>
<evidence type="ECO:0000256" key="1">
    <source>
        <dbReference type="SAM" id="Phobius"/>
    </source>
</evidence>
<reference evidence="2" key="2">
    <citation type="submission" date="2025-09" db="UniProtKB">
        <authorList>
            <consortium name="Ensembl"/>
        </authorList>
    </citation>
    <scope>IDENTIFICATION</scope>
</reference>
<dbReference type="InterPro" id="IPR019396">
    <property type="entry name" value="TM_Fragile-X-F-assoc"/>
</dbReference>
<dbReference type="Pfam" id="PF10269">
    <property type="entry name" value="Tmemb_185A"/>
    <property type="match status" value="1"/>
</dbReference>
<organism evidence="2 3">
    <name type="scientific">Sinocyclocheilus grahami</name>
    <name type="common">Dianchi golden-line fish</name>
    <name type="synonym">Barbus grahami</name>
    <dbReference type="NCBI Taxonomy" id="75366"/>
    <lineage>
        <taxon>Eukaryota</taxon>
        <taxon>Metazoa</taxon>
        <taxon>Chordata</taxon>
        <taxon>Craniata</taxon>
        <taxon>Vertebrata</taxon>
        <taxon>Euteleostomi</taxon>
        <taxon>Actinopterygii</taxon>
        <taxon>Neopterygii</taxon>
        <taxon>Teleostei</taxon>
        <taxon>Ostariophysi</taxon>
        <taxon>Cypriniformes</taxon>
        <taxon>Cyprinidae</taxon>
        <taxon>Cyprininae</taxon>
        <taxon>Sinocyclocheilus</taxon>
    </lineage>
</organism>
<name>A0A672QWB9_SINGR</name>
<dbReference type="OMA" id="HLAFASC"/>
<dbReference type="InParanoid" id="A0A672QWB9"/>
<dbReference type="Proteomes" id="UP000472262">
    <property type="component" value="Unassembled WGS sequence"/>
</dbReference>
<proteinExistence type="predicted"/>
<evidence type="ECO:0000313" key="3">
    <source>
        <dbReference type="Proteomes" id="UP000472262"/>
    </source>
</evidence>
<dbReference type="Ensembl" id="ENSSGRT00000085796.1">
    <property type="protein sequence ID" value="ENSSGRP00000080563.1"/>
    <property type="gene ID" value="ENSSGRG00000040829.1"/>
</dbReference>
<keyword evidence="3" id="KW-1185">Reference proteome</keyword>
<reference evidence="2" key="1">
    <citation type="submission" date="2025-08" db="UniProtKB">
        <authorList>
            <consortium name="Ensembl"/>
        </authorList>
    </citation>
    <scope>IDENTIFICATION</scope>
</reference>
<evidence type="ECO:0000313" key="2">
    <source>
        <dbReference type="Ensembl" id="ENSSGRP00000080563.1"/>
    </source>
</evidence>
<accession>A0A672QWB9</accession>
<dbReference type="PANTHER" id="PTHR13568">
    <property type="entry name" value="FAM11A, B PROTEIN"/>
    <property type="match status" value="1"/>
</dbReference>
<feature type="transmembrane region" description="Helical" evidence="1">
    <location>
        <begin position="29"/>
        <end position="51"/>
    </location>
</feature>
<dbReference type="PANTHER" id="PTHR13568:SF6">
    <property type="entry name" value="TRANSMEMBRANE PROTEIN 185A"/>
    <property type="match status" value="1"/>
</dbReference>
<keyword evidence="1" id="KW-0472">Membrane</keyword>
<keyword evidence="1" id="KW-0812">Transmembrane</keyword>
<protein>
    <submittedName>
        <fullName evidence="2">Transmembrane protein 185</fullName>
    </submittedName>
</protein>
<keyword evidence="1" id="KW-1133">Transmembrane helix</keyword>